<evidence type="ECO:0000313" key="4">
    <source>
        <dbReference type="Proteomes" id="UP000008810"/>
    </source>
</evidence>
<accession>A0A0Q3GNP7</accession>
<dbReference type="Gramene" id="KQK12663">
    <property type="protein sequence ID" value="KQK12663"/>
    <property type="gene ID" value="BRADI_1g05206v3"/>
</dbReference>
<dbReference type="AlphaFoldDB" id="A0A0Q3GNP7"/>
<gene>
    <name evidence="3" type="primary">LOC100831666</name>
    <name evidence="2" type="ORF">BRADI_1g05206v3</name>
</gene>
<reference evidence="2 3" key="1">
    <citation type="journal article" date="2010" name="Nature">
        <title>Genome sequencing and analysis of the model grass Brachypodium distachyon.</title>
        <authorList>
            <consortium name="International Brachypodium Initiative"/>
        </authorList>
    </citation>
    <scope>NUCLEOTIDE SEQUENCE [LARGE SCALE GENOMIC DNA]</scope>
    <source>
        <strain evidence="2 3">Bd21</strain>
    </source>
</reference>
<protein>
    <submittedName>
        <fullName evidence="2 3">Uncharacterized protein</fullName>
    </submittedName>
</protein>
<dbReference type="ExpressionAtlas" id="A0A0Q3GNP7">
    <property type="expression patterns" value="baseline"/>
</dbReference>
<evidence type="ECO:0000313" key="2">
    <source>
        <dbReference type="EMBL" id="KQK12663.1"/>
    </source>
</evidence>
<keyword evidence="4" id="KW-1185">Reference proteome</keyword>
<proteinExistence type="predicted"/>
<evidence type="ECO:0000256" key="1">
    <source>
        <dbReference type="SAM" id="MobiDB-lite"/>
    </source>
</evidence>
<feature type="region of interest" description="Disordered" evidence="1">
    <location>
        <begin position="66"/>
        <end position="144"/>
    </location>
</feature>
<name>A0A0Q3GNP7_BRADI</name>
<sequence length="243" mass="25881">MTVDVVKRSISRSEQGRAPSQLSPTRPRLPPDHSPSLSPAISLPCNLSLSLSLSATSLDPYTLRRAGQRATSGTPEQAARQRSKVAPSSPETLPSRSPPLSVPIYLRSRSRRPAAASARQGRYCSGRQDPWMAPASPPSNSHPAAVAPSIDCRITAQPLSQACPGSPLLKTCITAVASVAACPASSTPSQPGPGFLAVHPITNLIDLKRRLGLAAVVSDTSILQYQLLLQRAASPAYWDRRWR</sequence>
<reference evidence="2" key="2">
    <citation type="submission" date="2017-06" db="EMBL/GenBank/DDBJ databases">
        <title>WGS assembly of Brachypodium distachyon.</title>
        <authorList>
            <consortium name="The International Brachypodium Initiative"/>
            <person name="Lucas S."/>
            <person name="Harmon-Smith M."/>
            <person name="Lail K."/>
            <person name="Tice H."/>
            <person name="Grimwood J."/>
            <person name="Bruce D."/>
            <person name="Barry K."/>
            <person name="Shu S."/>
            <person name="Lindquist E."/>
            <person name="Wang M."/>
            <person name="Pitluck S."/>
            <person name="Vogel J.P."/>
            <person name="Garvin D.F."/>
            <person name="Mockler T.C."/>
            <person name="Schmutz J."/>
            <person name="Rokhsar D."/>
            <person name="Bevan M.W."/>
        </authorList>
    </citation>
    <scope>NUCLEOTIDE SEQUENCE</scope>
    <source>
        <strain evidence="2">Bd21</strain>
    </source>
</reference>
<organism evidence="2">
    <name type="scientific">Brachypodium distachyon</name>
    <name type="common">Purple false brome</name>
    <name type="synonym">Trachynia distachya</name>
    <dbReference type="NCBI Taxonomy" id="15368"/>
    <lineage>
        <taxon>Eukaryota</taxon>
        <taxon>Viridiplantae</taxon>
        <taxon>Streptophyta</taxon>
        <taxon>Embryophyta</taxon>
        <taxon>Tracheophyta</taxon>
        <taxon>Spermatophyta</taxon>
        <taxon>Magnoliopsida</taxon>
        <taxon>Liliopsida</taxon>
        <taxon>Poales</taxon>
        <taxon>Poaceae</taxon>
        <taxon>BOP clade</taxon>
        <taxon>Pooideae</taxon>
        <taxon>Stipodae</taxon>
        <taxon>Brachypodieae</taxon>
        <taxon>Brachypodium</taxon>
    </lineage>
</organism>
<dbReference type="EMBL" id="CM000880">
    <property type="protein sequence ID" value="KQK12663.1"/>
    <property type="molecule type" value="Genomic_DNA"/>
</dbReference>
<feature type="region of interest" description="Disordered" evidence="1">
    <location>
        <begin position="1"/>
        <end position="41"/>
    </location>
</feature>
<reference evidence="3" key="3">
    <citation type="submission" date="2018-08" db="UniProtKB">
        <authorList>
            <consortium name="EnsemblPlants"/>
        </authorList>
    </citation>
    <scope>IDENTIFICATION</scope>
    <source>
        <strain evidence="3">cv. Bd21</strain>
    </source>
</reference>
<evidence type="ECO:0000313" key="3">
    <source>
        <dbReference type="EnsemblPlants" id="KQK12663"/>
    </source>
</evidence>
<dbReference type="EnsemblPlants" id="KQK12663">
    <property type="protein sequence ID" value="KQK12663"/>
    <property type="gene ID" value="BRADI_1g05206v3"/>
</dbReference>
<dbReference type="Proteomes" id="UP000008810">
    <property type="component" value="Chromosome 1"/>
</dbReference>